<evidence type="ECO:0000313" key="2">
    <source>
        <dbReference type="Proteomes" id="UP000001504"/>
    </source>
</evidence>
<sequence length="87" mass="9758">MTETPETYEGMEPAETTEVTVTLPDWTGMENFDDSVSISYENVVVHTRDGSPKVYYGGPRMMDLDEAEEHARRLLAAVRMGRTVVTS</sequence>
<dbReference type="GeneID" id="18564169"/>
<accession>D4P833</accession>
<organism evidence="1 2">
    <name type="scientific">Rhodococcus phage ReqiPine5</name>
    <dbReference type="NCBI Taxonomy" id="691963"/>
    <lineage>
        <taxon>Viruses</taxon>
        <taxon>Duplodnaviria</taxon>
        <taxon>Heunggongvirae</taxon>
        <taxon>Uroviricota</taxon>
        <taxon>Caudoviricetes</taxon>
        <taxon>Caudoviricetes incertae sedis</taxon>
        <taxon>Reqipinevirus</taxon>
        <taxon>Reqipinevirus reqipine5</taxon>
    </lineage>
</organism>
<name>D4P833_9CAUD</name>
<dbReference type="KEGG" id="vg:18564169"/>
<dbReference type="EMBL" id="GU580943">
    <property type="protein sequence ID" value="ADD81163.1"/>
    <property type="molecule type" value="Genomic_DNA"/>
</dbReference>
<keyword evidence="2" id="KW-1185">Reference proteome</keyword>
<proteinExistence type="predicted"/>
<evidence type="ECO:0000313" key="1">
    <source>
        <dbReference type="EMBL" id="ADD81163.1"/>
    </source>
</evidence>
<reference evidence="1 2" key="1">
    <citation type="journal article" date="2011" name="Appl. Environ. Microbiol.">
        <title>Genomic and functional analyses of Rhodococcus equi phages ReqiPepy6, ReqiPoco6, ReqiPine5, and ReqiDocB7.</title>
        <authorList>
            <person name="Summer E.J."/>
            <person name="Liu M."/>
            <person name="Gill J.J."/>
            <person name="Grant M."/>
            <person name="Chan-Cortes T.N."/>
            <person name="Ferguson L."/>
            <person name="Janes C."/>
            <person name="Lange K."/>
            <person name="Bertoli M."/>
            <person name="Moore C."/>
            <person name="Orchard R.C."/>
            <person name="Cohen N."/>
            <person name="Young R."/>
        </authorList>
    </citation>
    <scope>NUCLEOTIDE SEQUENCE [LARGE SCALE GENOMIC DNA]</scope>
</reference>
<dbReference type="RefSeq" id="YP_009016239.1">
    <property type="nucleotide sequence ID" value="NC_023722.1"/>
</dbReference>
<gene>
    <name evidence="1" type="ORF">ReqiPine5gene58</name>
</gene>
<dbReference type="Proteomes" id="UP000001504">
    <property type="component" value="Segment"/>
</dbReference>
<protein>
    <submittedName>
        <fullName evidence="1">Gp58</fullName>
    </submittedName>
</protein>